<organism evidence="2">
    <name type="scientific">Arundo donax</name>
    <name type="common">Giant reed</name>
    <name type="synonym">Donax arundinaceus</name>
    <dbReference type="NCBI Taxonomy" id="35708"/>
    <lineage>
        <taxon>Eukaryota</taxon>
        <taxon>Viridiplantae</taxon>
        <taxon>Streptophyta</taxon>
        <taxon>Embryophyta</taxon>
        <taxon>Tracheophyta</taxon>
        <taxon>Spermatophyta</taxon>
        <taxon>Magnoliopsida</taxon>
        <taxon>Liliopsida</taxon>
        <taxon>Poales</taxon>
        <taxon>Poaceae</taxon>
        <taxon>PACMAD clade</taxon>
        <taxon>Arundinoideae</taxon>
        <taxon>Arundineae</taxon>
        <taxon>Arundo</taxon>
    </lineage>
</organism>
<reference evidence="2" key="2">
    <citation type="journal article" date="2015" name="Data Brief">
        <title>Shoot transcriptome of the giant reed, Arundo donax.</title>
        <authorList>
            <person name="Barrero R.A."/>
            <person name="Guerrero F.D."/>
            <person name="Moolhuijzen P."/>
            <person name="Goolsby J.A."/>
            <person name="Tidwell J."/>
            <person name="Bellgard S.E."/>
            <person name="Bellgard M.I."/>
        </authorList>
    </citation>
    <scope>NUCLEOTIDE SEQUENCE</scope>
    <source>
        <tissue evidence="2">Shoot tissue taken approximately 20 cm above the soil surface</tissue>
    </source>
</reference>
<evidence type="ECO:0000313" key="2">
    <source>
        <dbReference type="EMBL" id="JAE18782.1"/>
    </source>
</evidence>
<protein>
    <recommendedName>
        <fullName evidence="3">TLC domain-containing protein</fullName>
    </recommendedName>
</protein>
<keyword evidence="1" id="KW-1133">Transmembrane helix</keyword>
<proteinExistence type="predicted"/>
<keyword evidence="1" id="KW-0472">Membrane</keyword>
<dbReference type="AlphaFoldDB" id="A0A0A9G2Q2"/>
<accession>A0A0A9G2Q2</accession>
<name>A0A0A9G2Q2_ARUDO</name>
<evidence type="ECO:0008006" key="3">
    <source>
        <dbReference type="Google" id="ProtNLM"/>
    </source>
</evidence>
<sequence length="39" mass="4563">MHAFGYYLTIVVPSALFVMNTMWFMKILKGVKKTLAKWP</sequence>
<evidence type="ECO:0000256" key="1">
    <source>
        <dbReference type="SAM" id="Phobius"/>
    </source>
</evidence>
<feature type="transmembrane region" description="Helical" evidence="1">
    <location>
        <begin position="6"/>
        <end position="25"/>
    </location>
</feature>
<keyword evidence="1" id="KW-0812">Transmembrane</keyword>
<dbReference type="EMBL" id="GBRH01179114">
    <property type="protein sequence ID" value="JAE18782.1"/>
    <property type="molecule type" value="Transcribed_RNA"/>
</dbReference>
<reference evidence="2" key="1">
    <citation type="submission" date="2014-09" db="EMBL/GenBank/DDBJ databases">
        <authorList>
            <person name="Magalhaes I.L.F."/>
            <person name="Oliveira U."/>
            <person name="Santos F.R."/>
            <person name="Vidigal T.H.D.A."/>
            <person name="Brescovit A.D."/>
            <person name="Santos A.J."/>
        </authorList>
    </citation>
    <scope>NUCLEOTIDE SEQUENCE</scope>
    <source>
        <tissue evidence="2">Shoot tissue taken approximately 20 cm above the soil surface</tissue>
    </source>
</reference>